<dbReference type="Proteomes" id="UP000039865">
    <property type="component" value="Unassembled WGS sequence"/>
</dbReference>
<dbReference type="Gene3D" id="3.90.550.20">
    <property type="match status" value="1"/>
</dbReference>
<proteinExistence type="predicted"/>
<dbReference type="GO" id="GO:0016020">
    <property type="term" value="C:membrane"/>
    <property type="evidence" value="ECO:0007669"/>
    <property type="project" value="GOC"/>
</dbReference>
<dbReference type="SUPFAM" id="SSF53448">
    <property type="entry name" value="Nucleotide-diphospho-sugar transferases"/>
    <property type="match status" value="1"/>
</dbReference>
<reference evidence="1 2" key="1">
    <citation type="submission" date="2014-06" db="EMBL/GenBank/DDBJ databases">
        <authorList>
            <person name="Swart Estienne"/>
        </authorList>
    </citation>
    <scope>NUCLEOTIDE SEQUENCE [LARGE SCALE GENOMIC DNA]</scope>
    <source>
        <strain evidence="1 2">130c</strain>
    </source>
</reference>
<keyword evidence="2" id="KW-1185">Reference proteome</keyword>
<dbReference type="AlphaFoldDB" id="A0A077ZSP5"/>
<name>A0A077ZSP5_STYLE</name>
<evidence type="ECO:0000313" key="2">
    <source>
        <dbReference type="Proteomes" id="UP000039865"/>
    </source>
</evidence>
<dbReference type="PANTHER" id="PTHR32385">
    <property type="entry name" value="MANNOSYL PHOSPHORYLINOSITOL CERAMIDE SYNTHASE"/>
    <property type="match status" value="1"/>
</dbReference>
<sequence>MDICLFSKTIFYGTEYVPHREITRKILQMRGNETSDDFDFIEYNQMIQQYQNRSFVEKQIVYKYSQDYKIPLISHRVWATDVKKPRELVELIGNRAKNSLQATYKYLDNSARKQGQKWTHILWVQDKELVPNTLKLFTKFGVTVRSVYELEAMQDERIRKQFEFYVQDGPRAPAAASDFIRAIAIFELGGMYFDNDQTINLWDYNINHYFDFVSTRLLTQYSVIGLANAFFAAKQGHPILENYIKIMVDMFKFLDEEDERSYTQNSCNSRTVGLTLFGTGPTVFTVVAYNLFNQDGNQDGLIYEDWESNQLANIDVIDENGQEKSLTIKVRSFDMMSNSWTKGFQDNQLFGLPELYSF</sequence>
<protein>
    <recommendedName>
        <fullName evidence="3">GT44 domain-containing protein</fullName>
    </recommendedName>
</protein>
<organism evidence="1 2">
    <name type="scientific">Stylonychia lemnae</name>
    <name type="common">Ciliate</name>
    <dbReference type="NCBI Taxonomy" id="5949"/>
    <lineage>
        <taxon>Eukaryota</taxon>
        <taxon>Sar</taxon>
        <taxon>Alveolata</taxon>
        <taxon>Ciliophora</taxon>
        <taxon>Intramacronucleata</taxon>
        <taxon>Spirotrichea</taxon>
        <taxon>Stichotrichia</taxon>
        <taxon>Sporadotrichida</taxon>
        <taxon>Oxytrichidae</taxon>
        <taxon>Stylonychinae</taxon>
        <taxon>Stylonychia</taxon>
    </lineage>
</organism>
<evidence type="ECO:0000313" key="1">
    <source>
        <dbReference type="EMBL" id="CDW72584.1"/>
    </source>
</evidence>
<dbReference type="InterPro" id="IPR029044">
    <property type="entry name" value="Nucleotide-diphossugar_trans"/>
</dbReference>
<dbReference type="InParanoid" id="A0A077ZSP5"/>
<dbReference type="GO" id="GO:0000030">
    <property type="term" value="F:mannosyltransferase activity"/>
    <property type="evidence" value="ECO:0007669"/>
    <property type="project" value="TreeGrafter"/>
</dbReference>
<dbReference type="InterPro" id="IPR051706">
    <property type="entry name" value="Glycosyltransferase_domain"/>
</dbReference>
<evidence type="ECO:0008006" key="3">
    <source>
        <dbReference type="Google" id="ProtNLM"/>
    </source>
</evidence>
<dbReference type="GO" id="GO:0051999">
    <property type="term" value="P:mannosyl-inositol phosphorylceramide biosynthetic process"/>
    <property type="evidence" value="ECO:0007669"/>
    <property type="project" value="TreeGrafter"/>
</dbReference>
<dbReference type="EMBL" id="CCKQ01001467">
    <property type="protein sequence ID" value="CDW72584.1"/>
    <property type="molecule type" value="Genomic_DNA"/>
</dbReference>
<gene>
    <name evidence="1" type="primary">Contig15727.g16758</name>
    <name evidence="1" type="ORF">STYLEM_1546</name>
</gene>
<dbReference type="PANTHER" id="PTHR32385:SF15">
    <property type="entry name" value="INOSITOL PHOSPHOCERAMIDE MANNOSYLTRANSFERASE 1"/>
    <property type="match status" value="1"/>
</dbReference>
<accession>A0A077ZSP5</accession>